<evidence type="ECO:0000313" key="1">
    <source>
        <dbReference type="EMBL" id="XCG96161.1"/>
    </source>
</evidence>
<protein>
    <submittedName>
        <fullName evidence="1">Thymidylate synthase</fullName>
    </submittedName>
</protein>
<dbReference type="InterPro" id="IPR003669">
    <property type="entry name" value="Thymidylate_synthase_ThyX"/>
</dbReference>
<proteinExistence type="predicted"/>
<dbReference type="PROSITE" id="PS51331">
    <property type="entry name" value="THYX"/>
    <property type="match status" value="1"/>
</dbReference>
<dbReference type="EMBL" id="PP848842">
    <property type="protein sequence ID" value="XCG96161.1"/>
    <property type="molecule type" value="Genomic_DNA"/>
</dbReference>
<organism evidence="1">
    <name type="scientific">Klebsiella phage vB_Kpn16-P2</name>
    <dbReference type="NCBI Taxonomy" id="3230846"/>
    <lineage>
        <taxon>Viruses</taxon>
    </lineage>
</organism>
<dbReference type="Gene3D" id="3.30.1360.170">
    <property type="match status" value="1"/>
</dbReference>
<reference evidence="1" key="1">
    <citation type="submission" date="2024-05" db="EMBL/GenBank/DDBJ databases">
        <authorList>
            <person name="Ferriol-Gonzalez C."/>
            <person name="Concha-Eloko R."/>
            <person name="Bernabeu-Gimeno M."/>
            <person name="Fernandez-Cuenca F."/>
            <person name="Canada-Garcia J.E."/>
            <person name="Garcia-Cobos S."/>
            <person name="Sanjuan R."/>
            <person name="Domingo-Calap P."/>
        </authorList>
    </citation>
    <scope>NUCLEOTIDE SEQUENCE</scope>
</reference>
<sequence length="339" mass="39095">MNRIPFFKPRKKKKQNLFHKQQTKDTPMITATILADSVSPQGVRLTTMELVYPRFIHSEFMTHRVFNRNASSSRAIPTTRFIEQVRSNPVRPIHWGENQKGMSAEKELSEDDKVVAEVMWNSAAASAALYADELRRMRVHKQVVNRILEPFMHIKVVVTATQWNNFFGLRIHPDAQPEIQELARKMKEAYDNSMTLELKPGEWHLPYVTAKDTVDAYNYCKYQRVTRDEPSTEEVNGLLIKISAARCARASYNNFEGKPSGIEEDLGLYAKLVEDQPIHASPTEHQATPMEYREKLVNNMNPTTWEQGVSHMDREGKLYSGSLQGWIQYRKLIPGECIN</sequence>
<dbReference type="Pfam" id="PF02511">
    <property type="entry name" value="Thy1"/>
    <property type="match status" value="1"/>
</dbReference>
<name>A0AAU8EFJ8_9VIRU</name>
<dbReference type="GO" id="GO:0006231">
    <property type="term" value="P:dTMP biosynthetic process"/>
    <property type="evidence" value="ECO:0007669"/>
    <property type="project" value="InterPro"/>
</dbReference>
<dbReference type="SUPFAM" id="SSF69796">
    <property type="entry name" value="Thymidylate synthase-complementing protein Thy1"/>
    <property type="match status" value="1"/>
</dbReference>
<dbReference type="InterPro" id="IPR036098">
    <property type="entry name" value="Thymidylate_synthase_ThyX_sf"/>
</dbReference>
<gene>
    <name evidence="1" type="ORF">vBKpn16P2_46</name>
</gene>
<dbReference type="GO" id="GO:0050660">
    <property type="term" value="F:flavin adenine dinucleotide binding"/>
    <property type="evidence" value="ECO:0007669"/>
    <property type="project" value="InterPro"/>
</dbReference>
<accession>A0AAU8EFJ8</accession>
<dbReference type="GO" id="GO:0050797">
    <property type="term" value="F:thymidylate synthase (FAD) activity"/>
    <property type="evidence" value="ECO:0007669"/>
    <property type="project" value="InterPro"/>
</dbReference>